<comment type="caution">
    <text evidence="1">The sequence shown here is derived from an EMBL/GenBank/DDBJ whole genome shotgun (WGS) entry which is preliminary data.</text>
</comment>
<gene>
    <name evidence="1" type="ORF">FEM03_12785</name>
</gene>
<dbReference type="RefSeq" id="WP_138086644.1">
    <property type="nucleotide sequence ID" value="NZ_VAUV01000008.1"/>
</dbReference>
<keyword evidence="2" id="KW-1185">Reference proteome</keyword>
<dbReference type="PROSITE" id="PS51257">
    <property type="entry name" value="PROKAR_LIPOPROTEIN"/>
    <property type="match status" value="1"/>
</dbReference>
<dbReference type="AlphaFoldDB" id="A0A5R8KEC0"/>
<dbReference type="EMBL" id="VAUV01000008">
    <property type="protein sequence ID" value="TLD70587.1"/>
    <property type="molecule type" value="Genomic_DNA"/>
</dbReference>
<evidence type="ECO:0000313" key="1">
    <source>
        <dbReference type="EMBL" id="TLD70587.1"/>
    </source>
</evidence>
<protein>
    <submittedName>
        <fullName evidence="1">Uncharacterized protein</fullName>
    </submittedName>
</protein>
<organism evidence="1 2">
    <name type="scientific">Phragmitibacter flavus</name>
    <dbReference type="NCBI Taxonomy" id="2576071"/>
    <lineage>
        <taxon>Bacteria</taxon>
        <taxon>Pseudomonadati</taxon>
        <taxon>Verrucomicrobiota</taxon>
        <taxon>Verrucomicrobiia</taxon>
        <taxon>Verrucomicrobiales</taxon>
        <taxon>Verrucomicrobiaceae</taxon>
        <taxon>Phragmitibacter</taxon>
    </lineage>
</organism>
<sequence length="198" mass="21903">MPTNVRTLIALFLSGILCSCDPPRYTIDPKLSMADVLHFDKPANLFPIRIENHSSHWLDTYGQPLAAYHFGDSQATEYSYTISVFKIGEAFGEKRKSQEAFSIELQKKMQSAGNKKAKPVGFREQSERQVLHVFLGAGPGGEGSGLLFKHRTAPIEILVVQHIAYFDPPADGASKPDAKPRINVHDAVDALENMVTVH</sequence>
<name>A0A5R8KEC0_9BACT</name>
<accession>A0A5R8KEC0</accession>
<dbReference type="Proteomes" id="UP000306196">
    <property type="component" value="Unassembled WGS sequence"/>
</dbReference>
<proteinExistence type="predicted"/>
<evidence type="ECO:0000313" key="2">
    <source>
        <dbReference type="Proteomes" id="UP000306196"/>
    </source>
</evidence>
<reference evidence="1 2" key="1">
    <citation type="submission" date="2019-05" db="EMBL/GenBank/DDBJ databases">
        <title>Verrucobacter flavum gen. nov., sp. nov. a new member of the family Verrucomicrobiaceae.</title>
        <authorList>
            <person name="Szuroczki S."/>
            <person name="Abbaszade G."/>
            <person name="Szabo A."/>
            <person name="Felfoldi T."/>
            <person name="Schumann P."/>
            <person name="Boka K."/>
            <person name="Keki Z."/>
            <person name="Toumi M."/>
            <person name="Toth E."/>
        </authorList>
    </citation>
    <scope>NUCLEOTIDE SEQUENCE [LARGE SCALE GENOMIC DNA]</scope>
    <source>
        <strain evidence="1 2">MG-N-17</strain>
    </source>
</reference>